<evidence type="ECO:0000313" key="1">
    <source>
        <dbReference type="EMBL" id="NHO33764.1"/>
    </source>
</evidence>
<protein>
    <submittedName>
        <fullName evidence="1">Uncharacterized protein</fullName>
    </submittedName>
</protein>
<proteinExistence type="predicted"/>
<keyword evidence="2" id="KW-1185">Reference proteome</keyword>
<accession>A0ABX0KE52</accession>
<gene>
    <name evidence="1" type="ORF">GOB84_14630</name>
</gene>
<sequence>MIVSPVMVALLLSAVSGRIRGRGLRGDICDRREREAMAGGVVTMEGAVFLAIIARGNFAALRGLSGWDRWMLCLPGRQQQPG</sequence>
<dbReference type="Proteomes" id="UP000615326">
    <property type="component" value="Unassembled WGS sequence"/>
</dbReference>
<evidence type="ECO:0000313" key="2">
    <source>
        <dbReference type="Proteomes" id="UP000615326"/>
    </source>
</evidence>
<dbReference type="RefSeq" id="WP_173578237.1">
    <property type="nucleotide sequence ID" value="NZ_WOSW01000038.1"/>
</dbReference>
<reference evidence="1 2" key="1">
    <citation type="journal article" date="2020" name="Int. J. Syst. Evol. Microbiol.">
        <title>Novel acetic acid bacteria from cider fermentations: Acetobacter conturbans sp. nov. and Acetobacter fallax sp. nov.</title>
        <authorList>
            <person name="Sombolestani A.S."/>
            <person name="Cleenwerck I."/>
            <person name="Cnockaert M."/>
            <person name="Borremans W."/>
            <person name="Wieme A.D."/>
            <person name="De Vuyst L."/>
            <person name="Vandamme P."/>
        </authorList>
    </citation>
    <scope>NUCLEOTIDE SEQUENCE [LARGE SCALE GENOMIC DNA]</scope>
    <source>
        <strain evidence="1 2">LMG 1637</strain>
    </source>
</reference>
<name>A0ABX0KE52_9PROT</name>
<dbReference type="EMBL" id="WOSW01000038">
    <property type="protein sequence ID" value="NHO33764.1"/>
    <property type="molecule type" value="Genomic_DNA"/>
</dbReference>
<organism evidence="1 2">
    <name type="scientific">Acetobacter fallax</name>
    <dbReference type="NCBI Taxonomy" id="1737473"/>
    <lineage>
        <taxon>Bacteria</taxon>
        <taxon>Pseudomonadati</taxon>
        <taxon>Pseudomonadota</taxon>
        <taxon>Alphaproteobacteria</taxon>
        <taxon>Acetobacterales</taxon>
        <taxon>Acetobacteraceae</taxon>
        <taxon>Acetobacter</taxon>
    </lineage>
</organism>
<comment type="caution">
    <text evidence="1">The sequence shown here is derived from an EMBL/GenBank/DDBJ whole genome shotgun (WGS) entry which is preliminary data.</text>
</comment>